<dbReference type="RefSeq" id="WP_147932102.1">
    <property type="nucleotide sequence ID" value="NZ_VOXD01000032.1"/>
</dbReference>
<dbReference type="Proteomes" id="UP000321907">
    <property type="component" value="Unassembled WGS sequence"/>
</dbReference>
<keyword evidence="1" id="KW-0472">Membrane</keyword>
<dbReference type="AlphaFoldDB" id="A0A5C7FAV8"/>
<keyword evidence="1" id="KW-0812">Transmembrane</keyword>
<protein>
    <submittedName>
        <fullName evidence="2">Uncharacterized protein</fullName>
    </submittedName>
</protein>
<keyword evidence="1" id="KW-1133">Transmembrane helix</keyword>
<comment type="caution">
    <text evidence="2">The sequence shown here is derived from an EMBL/GenBank/DDBJ whole genome shotgun (WGS) entry which is preliminary data.</text>
</comment>
<evidence type="ECO:0000313" key="2">
    <source>
        <dbReference type="EMBL" id="TXF87768.1"/>
    </source>
</evidence>
<dbReference type="EMBL" id="VOXD01000032">
    <property type="protein sequence ID" value="TXF87768.1"/>
    <property type="molecule type" value="Genomic_DNA"/>
</dbReference>
<reference evidence="2 3" key="1">
    <citation type="submission" date="2019-08" db="EMBL/GenBank/DDBJ databases">
        <title>Lewinella sp. strain SSH13 Genome sequencing and assembly.</title>
        <authorList>
            <person name="Kim I."/>
        </authorList>
    </citation>
    <scope>NUCLEOTIDE SEQUENCE [LARGE SCALE GENOMIC DNA]</scope>
    <source>
        <strain evidence="2 3">SSH13</strain>
    </source>
</reference>
<accession>A0A5C7FAV8</accession>
<sequence length="82" mass="9168">MGLASNHLTARSILVWTLISFFSLIASIGYLRENGLVEEDPVSPLIEAVLLMASMGLFILFCATVLKLIFEREAEKWPLFLP</sequence>
<organism evidence="2 3">
    <name type="scientific">Neolewinella aurantiaca</name>
    <dbReference type="NCBI Taxonomy" id="2602767"/>
    <lineage>
        <taxon>Bacteria</taxon>
        <taxon>Pseudomonadati</taxon>
        <taxon>Bacteroidota</taxon>
        <taxon>Saprospiria</taxon>
        <taxon>Saprospirales</taxon>
        <taxon>Lewinellaceae</taxon>
        <taxon>Neolewinella</taxon>
    </lineage>
</organism>
<gene>
    <name evidence="2" type="ORF">FUA23_17715</name>
</gene>
<name>A0A5C7FAV8_9BACT</name>
<keyword evidence="3" id="KW-1185">Reference proteome</keyword>
<feature type="transmembrane region" description="Helical" evidence="1">
    <location>
        <begin position="51"/>
        <end position="70"/>
    </location>
</feature>
<proteinExistence type="predicted"/>
<evidence type="ECO:0000313" key="3">
    <source>
        <dbReference type="Proteomes" id="UP000321907"/>
    </source>
</evidence>
<feature type="transmembrane region" description="Helical" evidence="1">
    <location>
        <begin position="12"/>
        <end position="31"/>
    </location>
</feature>
<evidence type="ECO:0000256" key="1">
    <source>
        <dbReference type="SAM" id="Phobius"/>
    </source>
</evidence>